<keyword evidence="4" id="KW-1185">Reference proteome</keyword>
<evidence type="ECO:0000256" key="1">
    <source>
        <dbReference type="SAM" id="MobiDB-lite"/>
    </source>
</evidence>
<feature type="region of interest" description="Disordered" evidence="1">
    <location>
        <begin position="41"/>
        <end position="71"/>
    </location>
</feature>
<feature type="region of interest" description="Disordered" evidence="1">
    <location>
        <begin position="98"/>
        <end position="209"/>
    </location>
</feature>
<feature type="transmembrane region" description="Helical" evidence="2">
    <location>
        <begin position="74"/>
        <end position="96"/>
    </location>
</feature>
<feature type="compositionally biased region" description="Basic residues" evidence="1">
    <location>
        <begin position="59"/>
        <end position="71"/>
    </location>
</feature>
<dbReference type="AlphaFoldDB" id="A0A9W4E9V0"/>
<evidence type="ECO:0000256" key="2">
    <source>
        <dbReference type="SAM" id="Phobius"/>
    </source>
</evidence>
<feature type="compositionally biased region" description="Low complexity" evidence="1">
    <location>
        <begin position="119"/>
        <end position="165"/>
    </location>
</feature>
<proteinExistence type="predicted"/>
<feature type="compositionally biased region" description="Low complexity" evidence="1">
    <location>
        <begin position="176"/>
        <end position="195"/>
    </location>
</feature>
<evidence type="ECO:0000313" key="3">
    <source>
        <dbReference type="EMBL" id="CAG7628869.1"/>
    </source>
</evidence>
<comment type="caution">
    <text evidence="3">The sequence shown here is derived from an EMBL/GenBank/DDBJ whole genome shotgun (WGS) entry which is preliminary data.</text>
</comment>
<gene>
    <name evidence="3" type="ORF">SBRY_20514</name>
</gene>
<sequence>MDYCYACRRHLNGAYSCPGCGTPADQLKLPQVGETAQMPPITDEDAPGLPVPGGGRAAARGRQRRQARGKQQRVAVYGVGLVAVVGALAMLSMAALSGGDAGGTTPSAPVVTGATHSRTGTAAPGTPASTAPHKGGTPGGPHHSQSPTATPAGTSATPTAPATTTGPPPSTPGAPPTKTSAPPTGTPRPTHSSHPSPSPTCKQVLWWCQ</sequence>
<evidence type="ECO:0000313" key="4">
    <source>
        <dbReference type="Proteomes" id="UP001153328"/>
    </source>
</evidence>
<protein>
    <submittedName>
        <fullName evidence="3">Uncharacterized protein</fullName>
    </submittedName>
</protein>
<keyword evidence="2" id="KW-1133">Transmembrane helix</keyword>
<keyword evidence="2" id="KW-0812">Transmembrane</keyword>
<dbReference type="Proteomes" id="UP001153328">
    <property type="component" value="Unassembled WGS sequence"/>
</dbReference>
<dbReference type="EMBL" id="CAJVAX010000012">
    <property type="protein sequence ID" value="CAG7628869.1"/>
    <property type="molecule type" value="Genomic_DNA"/>
</dbReference>
<keyword evidence="2" id="KW-0472">Membrane</keyword>
<dbReference type="RefSeq" id="WP_205042597.1">
    <property type="nucleotide sequence ID" value="NZ_CAJVAX010000012.1"/>
</dbReference>
<reference evidence="3" key="1">
    <citation type="submission" date="2021-06" db="EMBL/GenBank/DDBJ databases">
        <authorList>
            <person name="Arsene-Ploetze F."/>
        </authorList>
    </citation>
    <scope>NUCLEOTIDE SEQUENCE</scope>
    <source>
        <strain evidence="3">SBRY1</strain>
    </source>
</reference>
<accession>A0A9W4E9V0</accession>
<feature type="compositionally biased region" description="Pro residues" evidence="1">
    <location>
        <begin position="166"/>
        <end position="175"/>
    </location>
</feature>
<organism evidence="3 4">
    <name type="scientific">Actinacidiphila bryophytorum</name>
    <dbReference type="NCBI Taxonomy" id="1436133"/>
    <lineage>
        <taxon>Bacteria</taxon>
        <taxon>Bacillati</taxon>
        <taxon>Actinomycetota</taxon>
        <taxon>Actinomycetes</taxon>
        <taxon>Kitasatosporales</taxon>
        <taxon>Streptomycetaceae</taxon>
        <taxon>Actinacidiphila</taxon>
    </lineage>
</organism>
<name>A0A9W4E9V0_9ACTN</name>